<comment type="caution">
    <text evidence="2">The sequence shown here is derived from an EMBL/GenBank/DDBJ whole genome shotgun (WGS) entry which is preliminary data.</text>
</comment>
<feature type="compositionally biased region" description="Basic and acidic residues" evidence="1">
    <location>
        <begin position="34"/>
        <end position="46"/>
    </location>
</feature>
<feature type="compositionally biased region" description="Basic residues" evidence="1">
    <location>
        <begin position="56"/>
        <end position="70"/>
    </location>
</feature>
<dbReference type="AlphaFoldDB" id="A0A9Q3HT50"/>
<dbReference type="EMBL" id="AVOT02024604">
    <property type="protein sequence ID" value="MBW0515382.1"/>
    <property type="molecule type" value="Genomic_DNA"/>
</dbReference>
<sequence>MKDSRPSEGFNNHILQRTSPKDKCLVGKQNHFVRGPEEIVGPKEGKQSSGISSSSHLKKCQMRTRKSQRAIRRERQNPSGKSLIHRNTEFQRKGRQQWTMCSIWI</sequence>
<dbReference type="Proteomes" id="UP000765509">
    <property type="component" value="Unassembled WGS sequence"/>
</dbReference>
<evidence type="ECO:0000313" key="2">
    <source>
        <dbReference type="EMBL" id="MBW0515382.1"/>
    </source>
</evidence>
<feature type="compositionally biased region" description="Polar residues" evidence="1">
    <location>
        <begin position="9"/>
        <end position="18"/>
    </location>
</feature>
<protein>
    <submittedName>
        <fullName evidence="2">Uncharacterized protein</fullName>
    </submittedName>
</protein>
<feature type="region of interest" description="Disordered" evidence="1">
    <location>
        <begin position="1"/>
        <end position="90"/>
    </location>
</feature>
<name>A0A9Q3HT50_9BASI</name>
<evidence type="ECO:0000256" key="1">
    <source>
        <dbReference type="SAM" id="MobiDB-lite"/>
    </source>
</evidence>
<proteinExistence type="predicted"/>
<gene>
    <name evidence="2" type="ORF">O181_055097</name>
</gene>
<keyword evidence="3" id="KW-1185">Reference proteome</keyword>
<organism evidence="2 3">
    <name type="scientific">Austropuccinia psidii MF-1</name>
    <dbReference type="NCBI Taxonomy" id="1389203"/>
    <lineage>
        <taxon>Eukaryota</taxon>
        <taxon>Fungi</taxon>
        <taxon>Dikarya</taxon>
        <taxon>Basidiomycota</taxon>
        <taxon>Pucciniomycotina</taxon>
        <taxon>Pucciniomycetes</taxon>
        <taxon>Pucciniales</taxon>
        <taxon>Sphaerophragmiaceae</taxon>
        <taxon>Austropuccinia</taxon>
    </lineage>
</organism>
<evidence type="ECO:0000313" key="3">
    <source>
        <dbReference type="Proteomes" id="UP000765509"/>
    </source>
</evidence>
<reference evidence="2" key="1">
    <citation type="submission" date="2021-03" db="EMBL/GenBank/DDBJ databases">
        <title>Draft genome sequence of rust myrtle Austropuccinia psidii MF-1, a brazilian biotype.</title>
        <authorList>
            <person name="Quecine M.C."/>
            <person name="Pachon D.M.R."/>
            <person name="Bonatelli M.L."/>
            <person name="Correr F.H."/>
            <person name="Franceschini L.M."/>
            <person name="Leite T.F."/>
            <person name="Margarido G.R.A."/>
            <person name="Almeida C.A."/>
            <person name="Ferrarezi J.A."/>
            <person name="Labate C.A."/>
        </authorList>
    </citation>
    <scope>NUCLEOTIDE SEQUENCE</scope>
    <source>
        <strain evidence="2">MF-1</strain>
    </source>
</reference>
<accession>A0A9Q3HT50</accession>